<dbReference type="AlphaFoldDB" id="A0ABD5E283"/>
<sequence>MTTPGTQEAAQTAQARSAKVRPADGSAADEEERATGGTGVKSARRALDLMETFAAHDTWLTLAELHTLTGFPRSSLHGLLRTLLDVGWLEQDAGAARYRLGIRALVCGTAYLDRDAAMPFATEALEQIRERTGFTAHYARRSGDQVVYLETREAKRSTHLISRVGRSLPVHATALGKALLAELTPAEVDALLPTTLTALTAHTVVSREGLRAACERARELGYATEREEGTPGIRCVAAVVPYRIPASDAISCSLPVDQIDDAGVREIGELLVEVTARLGRELRRAGIR</sequence>
<keyword evidence="5" id="KW-0804">Transcription</keyword>
<dbReference type="Gene3D" id="1.10.10.10">
    <property type="entry name" value="Winged helix-like DNA-binding domain superfamily/Winged helix DNA-binding domain"/>
    <property type="match status" value="1"/>
</dbReference>
<feature type="compositionally biased region" description="Polar residues" evidence="8">
    <location>
        <begin position="1"/>
        <end position="15"/>
    </location>
</feature>
<comment type="caution">
    <text evidence="11">The sequence shown here is derived from an EMBL/GenBank/DDBJ whole genome shotgun (WGS) entry which is preliminary data.</text>
</comment>
<dbReference type="InterPro" id="IPR005471">
    <property type="entry name" value="Tscrpt_reg_IclR_N"/>
</dbReference>
<dbReference type="Pfam" id="PF01614">
    <property type="entry name" value="IclR_C"/>
    <property type="match status" value="1"/>
</dbReference>
<evidence type="ECO:0000256" key="3">
    <source>
        <dbReference type="ARBA" id="ARBA00023125"/>
    </source>
</evidence>
<feature type="region of interest" description="Disordered" evidence="8">
    <location>
        <begin position="1"/>
        <end position="40"/>
    </location>
</feature>
<dbReference type="Proteomes" id="UP001183607">
    <property type="component" value="Unassembled WGS sequence"/>
</dbReference>
<evidence type="ECO:0000313" key="11">
    <source>
        <dbReference type="EMBL" id="MDT0414907.1"/>
    </source>
</evidence>
<dbReference type="GO" id="GO:0006355">
    <property type="term" value="P:regulation of DNA-templated transcription"/>
    <property type="evidence" value="ECO:0007669"/>
    <property type="project" value="UniProtKB-ARBA"/>
</dbReference>
<dbReference type="PANTHER" id="PTHR30136">
    <property type="entry name" value="HELIX-TURN-HELIX TRANSCRIPTIONAL REGULATOR, ICLR FAMILY"/>
    <property type="match status" value="1"/>
</dbReference>
<keyword evidence="1" id="KW-0319">Glycerol metabolism</keyword>
<dbReference type="SMART" id="SM00346">
    <property type="entry name" value="HTH_ICLR"/>
    <property type="match status" value="1"/>
</dbReference>
<dbReference type="InterPro" id="IPR036390">
    <property type="entry name" value="WH_DNA-bd_sf"/>
</dbReference>
<dbReference type="GO" id="GO:0003677">
    <property type="term" value="F:DNA binding"/>
    <property type="evidence" value="ECO:0007669"/>
    <property type="project" value="UniProtKB-KW"/>
</dbReference>
<dbReference type="SUPFAM" id="SSF46785">
    <property type="entry name" value="Winged helix' DNA-binding domain"/>
    <property type="match status" value="1"/>
</dbReference>
<evidence type="ECO:0000256" key="7">
    <source>
        <dbReference type="ARBA" id="ARBA00070406"/>
    </source>
</evidence>
<feature type="domain" description="IclR-ED" evidence="10">
    <location>
        <begin position="103"/>
        <end position="284"/>
    </location>
</feature>
<accession>A0ABD5E283</accession>
<dbReference type="GO" id="GO:0006071">
    <property type="term" value="P:glycerol metabolic process"/>
    <property type="evidence" value="ECO:0007669"/>
    <property type="project" value="UniProtKB-KW"/>
</dbReference>
<name>A0ABD5E283_9ACTN</name>
<evidence type="ECO:0000256" key="2">
    <source>
        <dbReference type="ARBA" id="ARBA00023015"/>
    </source>
</evidence>
<evidence type="ECO:0000256" key="1">
    <source>
        <dbReference type="ARBA" id="ARBA00022798"/>
    </source>
</evidence>
<gene>
    <name evidence="11" type="ORF">RM574_05335</name>
</gene>
<evidence type="ECO:0000256" key="5">
    <source>
        <dbReference type="ARBA" id="ARBA00023163"/>
    </source>
</evidence>
<organism evidence="11 12">
    <name type="scientific">Streptomyces evansiae</name>
    <dbReference type="NCBI Taxonomy" id="3075535"/>
    <lineage>
        <taxon>Bacteria</taxon>
        <taxon>Bacillati</taxon>
        <taxon>Actinomycetota</taxon>
        <taxon>Actinomycetes</taxon>
        <taxon>Kitasatosporales</taxon>
        <taxon>Streptomycetaceae</taxon>
        <taxon>Streptomyces</taxon>
    </lineage>
</organism>
<dbReference type="PROSITE" id="PS51078">
    <property type="entry name" value="ICLR_ED"/>
    <property type="match status" value="1"/>
</dbReference>
<evidence type="ECO:0000259" key="10">
    <source>
        <dbReference type="PROSITE" id="PS51078"/>
    </source>
</evidence>
<dbReference type="Pfam" id="PF09339">
    <property type="entry name" value="HTH_IclR"/>
    <property type="match status" value="1"/>
</dbReference>
<dbReference type="InterPro" id="IPR029016">
    <property type="entry name" value="GAF-like_dom_sf"/>
</dbReference>
<protein>
    <recommendedName>
        <fullName evidence="7">Glycerol operon regulatory protein</fullName>
    </recommendedName>
</protein>
<dbReference type="SUPFAM" id="SSF55781">
    <property type="entry name" value="GAF domain-like"/>
    <property type="match status" value="1"/>
</dbReference>
<comment type="function">
    <text evidence="6">May be an activator protein for the gylABX operon.</text>
</comment>
<feature type="domain" description="HTH iclR-type" evidence="9">
    <location>
        <begin position="40"/>
        <end position="102"/>
    </location>
</feature>
<evidence type="ECO:0000259" key="9">
    <source>
        <dbReference type="PROSITE" id="PS51077"/>
    </source>
</evidence>
<dbReference type="PROSITE" id="PS51077">
    <property type="entry name" value="HTH_ICLR"/>
    <property type="match status" value="1"/>
</dbReference>
<evidence type="ECO:0000256" key="4">
    <source>
        <dbReference type="ARBA" id="ARBA00023159"/>
    </source>
</evidence>
<evidence type="ECO:0000256" key="6">
    <source>
        <dbReference type="ARBA" id="ARBA00058938"/>
    </source>
</evidence>
<dbReference type="PANTHER" id="PTHR30136:SF24">
    <property type="entry name" value="HTH-TYPE TRANSCRIPTIONAL REPRESSOR ALLR"/>
    <property type="match status" value="1"/>
</dbReference>
<dbReference type="Gene3D" id="3.30.450.40">
    <property type="match status" value="1"/>
</dbReference>
<dbReference type="EMBL" id="JAVRER010000006">
    <property type="protein sequence ID" value="MDT0414907.1"/>
    <property type="molecule type" value="Genomic_DNA"/>
</dbReference>
<evidence type="ECO:0000313" key="12">
    <source>
        <dbReference type="Proteomes" id="UP001183607"/>
    </source>
</evidence>
<proteinExistence type="predicted"/>
<reference evidence="12" key="1">
    <citation type="submission" date="2023-07" db="EMBL/GenBank/DDBJ databases">
        <title>30 novel species of actinomycetes from the DSMZ collection.</title>
        <authorList>
            <person name="Nouioui I."/>
        </authorList>
    </citation>
    <scope>NUCLEOTIDE SEQUENCE [LARGE SCALE GENOMIC DNA]</scope>
    <source>
        <strain evidence="12">DSM 41982</strain>
    </source>
</reference>
<dbReference type="InterPro" id="IPR036388">
    <property type="entry name" value="WH-like_DNA-bd_sf"/>
</dbReference>
<keyword evidence="3" id="KW-0238">DNA-binding</keyword>
<dbReference type="InterPro" id="IPR014757">
    <property type="entry name" value="Tscrpt_reg_IclR_C"/>
</dbReference>
<dbReference type="InterPro" id="IPR050707">
    <property type="entry name" value="HTH_MetabolicPath_Reg"/>
</dbReference>
<dbReference type="FunFam" id="1.10.10.10:FF:000056">
    <property type="entry name" value="IclR family transcriptional regulator"/>
    <property type="match status" value="1"/>
</dbReference>
<evidence type="ECO:0000256" key="8">
    <source>
        <dbReference type="SAM" id="MobiDB-lite"/>
    </source>
</evidence>
<keyword evidence="2" id="KW-0805">Transcription regulation</keyword>
<keyword evidence="4" id="KW-0010">Activator</keyword>
<dbReference type="RefSeq" id="WP_093853488.1">
    <property type="nucleotide sequence ID" value="NZ_JAVRER010000006.1"/>
</dbReference>